<dbReference type="EMBL" id="AFNH02000656">
    <property type="protein sequence ID" value="EZG62966.1"/>
    <property type="molecule type" value="Genomic_DNA"/>
</dbReference>
<evidence type="ECO:0000313" key="1">
    <source>
        <dbReference type="EMBL" id="EZG62966.1"/>
    </source>
</evidence>
<gene>
    <name evidence="1" type="ORF">GNI_087350</name>
</gene>
<dbReference type="Proteomes" id="UP000019763">
    <property type="component" value="Unassembled WGS sequence"/>
</dbReference>
<reference evidence="1" key="1">
    <citation type="submission" date="2013-12" db="EMBL/GenBank/DDBJ databases">
        <authorList>
            <person name="Omoto C.K."/>
            <person name="Sibley D."/>
            <person name="Venepally P."/>
            <person name="Hadjithomas M."/>
            <person name="Karamycheva S."/>
            <person name="Brunk B."/>
            <person name="Roos D."/>
            <person name="Caler E."/>
            <person name="Lorenzi H."/>
        </authorList>
    </citation>
    <scope>NUCLEOTIDE SEQUENCE</scope>
</reference>
<proteinExistence type="predicted"/>
<dbReference type="RefSeq" id="XP_011130704.1">
    <property type="nucleotide sequence ID" value="XM_011132402.1"/>
</dbReference>
<accession>A0A023B642</accession>
<dbReference type="GeneID" id="22913116"/>
<dbReference type="AlphaFoldDB" id="A0A023B642"/>
<dbReference type="VEuPathDB" id="CryptoDB:GNI_087350"/>
<organism evidence="1 2">
    <name type="scientific">Gregarina niphandrodes</name>
    <name type="common">Septate eugregarine</name>
    <dbReference type="NCBI Taxonomy" id="110365"/>
    <lineage>
        <taxon>Eukaryota</taxon>
        <taxon>Sar</taxon>
        <taxon>Alveolata</taxon>
        <taxon>Apicomplexa</taxon>
        <taxon>Conoidasida</taxon>
        <taxon>Gregarinasina</taxon>
        <taxon>Eugregarinorida</taxon>
        <taxon>Gregarinidae</taxon>
        <taxon>Gregarina</taxon>
    </lineage>
</organism>
<sequence length="348" mass="39101">MSARENELLPYAGAYTKFMDCVLLLYCTLEDPTLLLNGQMPQEPWFRRCTLGEIRNRGSQKLYKEVMQRAAIGIILKTDPLHPERGSPPTQSALPLSGPLRQEGAVIKTEAEGSVAVNEEPGGTGTVDDGGIICRSVVRPGRAVSNLSEENGADKVGALDKTCSNLASATRKGPCCGSTDHQRADSNEGAVSASDLVYNEFQQMLIDLHQAWAFEYINGTSHMSWDECCAQVKLYLDKYRPNLFQTVQRSGLLTTMKQYFSFIDYEPHRVQRYRSLEDYNRDKKYTTQSDESDETINQQQNHINLWFGGQVIASETDPEPPSVEEQELNRIKMRFGIPVRDESVDIME</sequence>
<keyword evidence="2" id="KW-1185">Reference proteome</keyword>
<evidence type="ECO:0000313" key="2">
    <source>
        <dbReference type="Proteomes" id="UP000019763"/>
    </source>
</evidence>
<protein>
    <submittedName>
        <fullName evidence="1">Uncharacterized protein</fullName>
    </submittedName>
</protein>
<comment type="caution">
    <text evidence="1">The sequence shown here is derived from an EMBL/GenBank/DDBJ whole genome shotgun (WGS) entry which is preliminary data.</text>
</comment>
<name>A0A023B642_GRENI</name>